<gene>
    <name evidence="1" type="ORF">NM208_g10291</name>
</gene>
<organism evidence="1 2">
    <name type="scientific">Fusarium decemcellulare</name>
    <dbReference type="NCBI Taxonomy" id="57161"/>
    <lineage>
        <taxon>Eukaryota</taxon>
        <taxon>Fungi</taxon>
        <taxon>Dikarya</taxon>
        <taxon>Ascomycota</taxon>
        <taxon>Pezizomycotina</taxon>
        <taxon>Sordariomycetes</taxon>
        <taxon>Hypocreomycetidae</taxon>
        <taxon>Hypocreales</taxon>
        <taxon>Nectriaceae</taxon>
        <taxon>Fusarium</taxon>
        <taxon>Fusarium decemcellulare species complex</taxon>
    </lineage>
</organism>
<accession>A0ACC1RYW5</accession>
<proteinExistence type="predicted"/>
<evidence type="ECO:0000313" key="2">
    <source>
        <dbReference type="Proteomes" id="UP001148629"/>
    </source>
</evidence>
<protein>
    <submittedName>
        <fullName evidence="1">Uncharacterized protein</fullName>
    </submittedName>
</protein>
<comment type="caution">
    <text evidence="1">The sequence shown here is derived from an EMBL/GenBank/DDBJ whole genome shotgun (WGS) entry which is preliminary data.</text>
</comment>
<dbReference type="EMBL" id="JANRMS010001436">
    <property type="protein sequence ID" value="KAJ3528242.1"/>
    <property type="molecule type" value="Genomic_DNA"/>
</dbReference>
<keyword evidence="2" id="KW-1185">Reference proteome</keyword>
<sequence length="617" mass="69474">MESLTKSFTYDPLIDDAKDIRLLELQPGKSTENIQCSITRVDINEAGDFEALSYTWGDLNNLQTIGCGSGTLNITISLYEALIHLRYEDKPRILWADAVCIDQSNIPERNAQVARMRDIYAQAEQTIIWLGPETSQLGDIRSSISDSYGLFPASAIQDLNSVDESRHNIVQQVMPPAVELKKEGKPNLIDYDWKPLADLLARPWFTRKWVIQEAVYARQLLVVCRNQTIHFDELSNLARALFHSGLALVIETVLHEINPRYAEVLTNFLVIQQIRATINPTLAPKSPGPNLSDMVAVGQAFACSDKKDHVFAMLGLAADYLDPDVKARSAFFPSPDYALTSDQVFTRYALYELLDKRCLDLLSLRSHRQPGSTLPSWVPDLSALKSLSYLANEGSELFRAGGSNKPITNVANDRFLHLTGYVVDHVTSLQPLEDLMPLERNLDRPEDTERTTREFSKWLKRCQEFVRGGEAEMSDAQFEIFWRVMIRECNSIGQRAPAELSRVFASYLRSADGILKGEVSQEDREESLRHLARVEPQLKRTCHYRLCHTKEIRLGVVSRSVELGDVVCIFIGAQVPHVLRPTGKGTYELMGECYLHGVMDGEVLAAENMAAETIVLE</sequence>
<name>A0ACC1RYW5_9HYPO</name>
<reference evidence="1" key="1">
    <citation type="submission" date="2022-08" db="EMBL/GenBank/DDBJ databases">
        <title>Genome Sequence of Fusarium decemcellulare.</title>
        <authorList>
            <person name="Buettner E."/>
        </authorList>
    </citation>
    <scope>NUCLEOTIDE SEQUENCE</scope>
    <source>
        <strain evidence="1">Babe19</strain>
    </source>
</reference>
<dbReference type="Proteomes" id="UP001148629">
    <property type="component" value="Unassembled WGS sequence"/>
</dbReference>
<evidence type="ECO:0000313" key="1">
    <source>
        <dbReference type="EMBL" id="KAJ3528242.1"/>
    </source>
</evidence>